<organism evidence="1 2">
    <name type="scientific">Planctopirus ephydatiae</name>
    <dbReference type="NCBI Taxonomy" id="2528019"/>
    <lineage>
        <taxon>Bacteria</taxon>
        <taxon>Pseudomonadati</taxon>
        <taxon>Planctomycetota</taxon>
        <taxon>Planctomycetia</taxon>
        <taxon>Planctomycetales</taxon>
        <taxon>Planctomycetaceae</taxon>
        <taxon>Planctopirus</taxon>
    </lineage>
</organism>
<keyword evidence="2" id="KW-1185">Reference proteome</keyword>
<dbReference type="EMBL" id="CP036299">
    <property type="protein sequence ID" value="QDV28272.1"/>
    <property type="molecule type" value="Genomic_DNA"/>
</dbReference>
<dbReference type="AlphaFoldDB" id="A0A518GI64"/>
<evidence type="ECO:0000313" key="2">
    <source>
        <dbReference type="Proteomes" id="UP000315349"/>
    </source>
</evidence>
<proteinExistence type="predicted"/>
<accession>A0A518GI64</accession>
<evidence type="ECO:0000313" key="1">
    <source>
        <dbReference type="EMBL" id="QDV28272.1"/>
    </source>
</evidence>
<protein>
    <submittedName>
        <fullName evidence="1">Uncharacterized protein</fullName>
    </submittedName>
</protein>
<sequence length="66" mass="7472">MMTTCTTMTKTIVLHAGDGRLQMSQLDAAASYLRTEYDDWVSGVRYLRLTPGHEVQFVHGELPRKS</sequence>
<dbReference type="KEGG" id="peh:Spb1_01350"/>
<name>A0A518GI64_9PLAN</name>
<gene>
    <name evidence="1" type="ORF">Spb1_01350</name>
</gene>
<reference evidence="1 2" key="1">
    <citation type="submission" date="2019-02" db="EMBL/GenBank/DDBJ databases">
        <title>Deep-cultivation of Planctomycetes and their phenomic and genomic characterization uncovers novel biology.</title>
        <authorList>
            <person name="Wiegand S."/>
            <person name="Jogler M."/>
            <person name="Boedeker C."/>
            <person name="Pinto D."/>
            <person name="Vollmers J."/>
            <person name="Rivas-Marin E."/>
            <person name="Kohn T."/>
            <person name="Peeters S.H."/>
            <person name="Heuer A."/>
            <person name="Rast P."/>
            <person name="Oberbeckmann S."/>
            <person name="Bunk B."/>
            <person name="Jeske O."/>
            <person name="Meyerdierks A."/>
            <person name="Storesund J.E."/>
            <person name="Kallscheuer N."/>
            <person name="Luecker S."/>
            <person name="Lage O.M."/>
            <person name="Pohl T."/>
            <person name="Merkel B.J."/>
            <person name="Hornburger P."/>
            <person name="Mueller R.-W."/>
            <person name="Bruemmer F."/>
            <person name="Labrenz M."/>
            <person name="Spormann A.M."/>
            <person name="Op den Camp H."/>
            <person name="Overmann J."/>
            <person name="Amann R."/>
            <person name="Jetten M.S.M."/>
            <person name="Mascher T."/>
            <person name="Medema M.H."/>
            <person name="Devos D.P."/>
            <person name="Kaster A.-K."/>
            <person name="Ovreas L."/>
            <person name="Rohde M."/>
            <person name="Galperin M.Y."/>
            <person name="Jogler C."/>
        </authorList>
    </citation>
    <scope>NUCLEOTIDE SEQUENCE [LARGE SCALE GENOMIC DNA]</scope>
    <source>
        <strain evidence="1 2">Spb1</strain>
    </source>
</reference>
<dbReference type="Proteomes" id="UP000315349">
    <property type="component" value="Chromosome"/>
</dbReference>